<evidence type="ECO:0000256" key="2">
    <source>
        <dbReference type="ARBA" id="ARBA00035119"/>
    </source>
</evidence>
<protein>
    <recommendedName>
        <fullName evidence="3 6">Queuosine 5'-phosphate N-glycosylase/hydrolase</fullName>
        <ecNumber evidence="6">3.2.2.-</ecNumber>
    </recommendedName>
    <alternativeName>
        <fullName evidence="4 6">Queuosine-nucleotide N-glycosylase/hydrolase</fullName>
    </alternativeName>
</protein>
<dbReference type="PANTHER" id="PTHR21314">
    <property type="entry name" value="QUEUOSINE 5'-PHOSPHATE N-GLYCOSYLASE_HYDROLASE-RELATED"/>
    <property type="match status" value="1"/>
</dbReference>
<evidence type="ECO:0000256" key="4">
    <source>
        <dbReference type="ARBA" id="ARBA00035393"/>
    </source>
</evidence>
<comment type="catalytic activity">
    <reaction evidence="5 6">
        <text>queuosine 5'-phosphate + H2O = queuine + D-ribose 5-phosphate</text>
        <dbReference type="Rhea" id="RHEA:75387"/>
        <dbReference type="ChEBI" id="CHEBI:15377"/>
        <dbReference type="ChEBI" id="CHEBI:17433"/>
        <dbReference type="ChEBI" id="CHEBI:78346"/>
        <dbReference type="ChEBI" id="CHEBI:194371"/>
    </reaction>
    <physiologicalReaction direction="left-to-right" evidence="5 6">
        <dbReference type="Rhea" id="RHEA:75388"/>
    </physiologicalReaction>
</comment>
<accession>A0A9W7FQG9</accession>
<gene>
    <name evidence="7" type="ORF">TrLO_g9651</name>
</gene>
<dbReference type="EMBL" id="BRXW01000275">
    <property type="protein sequence ID" value="GMI17077.1"/>
    <property type="molecule type" value="Genomic_DNA"/>
</dbReference>
<proteinExistence type="inferred from homology"/>
<evidence type="ECO:0000313" key="8">
    <source>
        <dbReference type="Proteomes" id="UP001165122"/>
    </source>
</evidence>
<evidence type="ECO:0000256" key="1">
    <source>
        <dbReference type="ARBA" id="ARBA00022801"/>
    </source>
</evidence>
<name>A0A9W7FQG9_9STRA</name>
<dbReference type="OrthoDB" id="416777at2759"/>
<dbReference type="Proteomes" id="UP001165122">
    <property type="component" value="Unassembled WGS sequence"/>
</dbReference>
<dbReference type="Pfam" id="PF10343">
    <property type="entry name" value="Q_salvage"/>
    <property type="match status" value="1"/>
</dbReference>
<comment type="caution">
    <text evidence="7">The sequence shown here is derived from an EMBL/GenBank/DDBJ whole genome shotgun (WGS) entry which is preliminary data.</text>
</comment>
<evidence type="ECO:0000256" key="5">
    <source>
        <dbReference type="ARBA" id="ARBA00048204"/>
    </source>
</evidence>
<evidence type="ECO:0000256" key="6">
    <source>
        <dbReference type="RuleBase" id="RU365002"/>
    </source>
</evidence>
<dbReference type="GO" id="GO:0006400">
    <property type="term" value="P:tRNA modification"/>
    <property type="evidence" value="ECO:0007669"/>
    <property type="project" value="TreeGrafter"/>
</dbReference>
<sequence>MMKPSISPSANVRRTSDNIMDSAIFVAIDQSKLIELATKIENERRNSPDGNAFTSWDEHGWHYKGEPEQTALYVLVLDALNFCFWPSEKGALQYDHLAIALKTMCEGGDFRFSPAALAAMTVEELRAELDPLLPCPMPAIEERCRLLNELGEGLTLFWEGSALKMIEAANSSADSLVHIISRSFPGFRDTCVSPAGTQCYFYKRAQIAVADLWAAFDHSHPCNFTDINKLTTFADYRVPQLLRDLDVMVYNAELSNVVDGSCEILAGSLMELEIRAATIICVDRLVEETKKLRGEEGEGDDGDGNDGGLSAIVMDWLLWQQGEKKELAGQMKPHHKVRTIFY</sequence>
<dbReference type="AlphaFoldDB" id="A0A9W7FQG9"/>
<keyword evidence="1 6" id="KW-0378">Hydrolase</keyword>
<dbReference type="GO" id="GO:0016787">
    <property type="term" value="F:hydrolase activity"/>
    <property type="evidence" value="ECO:0007669"/>
    <property type="project" value="UniProtKB-KW"/>
</dbReference>
<dbReference type="PANTHER" id="PTHR21314:SF0">
    <property type="entry name" value="QUEUOSINE 5'-PHOSPHATE N-GLYCOSYLASE_HYDROLASE"/>
    <property type="match status" value="1"/>
</dbReference>
<organism evidence="7 8">
    <name type="scientific">Triparma laevis f. longispina</name>
    <dbReference type="NCBI Taxonomy" id="1714387"/>
    <lineage>
        <taxon>Eukaryota</taxon>
        <taxon>Sar</taxon>
        <taxon>Stramenopiles</taxon>
        <taxon>Ochrophyta</taxon>
        <taxon>Bolidophyceae</taxon>
        <taxon>Parmales</taxon>
        <taxon>Triparmaceae</taxon>
        <taxon>Triparma</taxon>
    </lineage>
</organism>
<evidence type="ECO:0000313" key="7">
    <source>
        <dbReference type="EMBL" id="GMI17077.1"/>
    </source>
</evidence>
<evidence type="ECO:0000256" key="3">
    <source>
        <dbReference type="ARBA" id="ARBA00035306"/>
    </source>
</evidence>
<dbReference type="EC" id="3.2.2.-" evidence="6"/>
<comment type="similarity">
    <text evidence="2 6">Belongs to the QNG1 protein family.</text>
</comment>
<keyword evidence="8" id="KW-1185">Reference proteome</keyword>
<comment type="function">
    <text evidence="6">Catalyzes the hydrolysis of queuosine 5'-phosphate, releasing the nucleobase queuine (q). Is required for salvage of queuine from exogenous queuosine (Q) that is imported and then converted to queuosine 5'-phosphate intracellularly.</text>
</comment>
<dbReference type="InterPro" id="IPR019438">
    <property type="entry name" value="Q_salvage"/>
</dbReference>
<reference evidence="8" key="1">
    <citation type="journal article" date="2023" name="Commun. Biol.">
        <title>Genome analysis of Parmales, the sister group of diatoms, reveals the evolutionary specialization of diatoms from phago-mixotrophs to photoautotrophs.</title>
        <authorList>
            <person name="Ban H."/>
            <person name="Sato S."/>
            <person name="Yoshikawa S."/>
            <person name="Yamada K."/>
            <person name="Nakamura Y."/>
            <person name="Ichinomiya M."/>
            <person name="Sato N."/>
            <person name="Blanc-Mathieu R."/>
            <person name="Endo H."/>
            <person name="Kuwata A."/>
            <person name="Ogata H."/>
        </authorList>
    </citation>
    <scope>NUCLEOTIDE SEQUENCE [LARGE SCALE GENOMIC DNA]</scope>
    <source>
        <strain evidence="8">NIES 3700</strain>
    </source>
</reference>